<dbReference type="EMBL" id="SRLO01000213">
    <property type="protein sequence ID" value="TNN66891.1"/>
    <property type="molecule type" value="Genomic_DNA"/>
</dbReference>
<protein>
    <submittedName>
        <fullName evidence="1">Uncharacterized protein</fullName>
    </submittedName>
</protein>
<name>A0A4Z2HMX4_9TELE</name>
<organism evidence="1 2">
    <name type="scientific">Liparis tanakae</name>
    <name type="common">Tanaka's snailfish</name>
    <dbReference type="NCBI Taxonomy" id="230148"/>
    <lineage>
        <taxon>Eukaryota</taxon>
        <taxon>Metazoa</taxon>
        <taxon>Chordata</taxon>
        <taxon>Craniata</taxon>
        <taxon>Vertebrata</taxon>
        <taxon>Euteleostomi</taxon>
        <taxon>Actinopterygii</taxon>
        <taxon>Neopterygii</taxon>
        <taxon>Teleostei</taxon>
        <taxon>Neoteleostei</taxon>
        <taxon>Acanthomorphata</taxon>
        <taxon>Eupercaria</taxon>
        <taxon>Perciformes</taxon>
        <taxon>Cottioidei</taxon>
        <taxon>Cottales</taxon>
        <taxon>Liparidae</taxon>
        <taxon>Liparis</taxon>
    </lineage>
</organism>
<evidence type="ECO:0000313" key="1">
    <source>
        <dbReference type="EMBL" id="TNN66891.1"/>
    </source>
</evidence>
<comment type="caution">
    <text evidence="1">The sequence shown here is derived from an EMBL/GenBank/DDBJ whole genome shotgun (WGS) entry which is preliminary data.</text>
</comment>
<proteinExistence type="predicted"/>
<keyword evidence="2" id="KW-1185">Reference proteome</keyword>
<gene>
    <name evidence="1" type="ORF">EYF80_022960</name>
</gene>
<dbReference type="AlphaFoldDB" id="A0A4Z2HMX4"/>
<evidence type="ECO:0000313" key="2">
    <source>
        <dbReference type="Proteomes" id="UP000314294"/>
    </source>
</evidence>
<sequence>MIQQVFAHSVGSPDHHLGHILSRETGERAGVNILYRCLSGTYKPSGVTYERSSTHHVAVVRFGHEEHPAHQVGGGDALRALTLPVAAFALHLLLVGVTVVNHVVTVEAERREDDVISTGIENKLEVLEQKHDRGQNR</sequence>
<accession>A0A4Z2HMX4</accession>
<reference evidence="1 2" key="1">
    <citation type="submission" date="2019-03" db="EMBL/GenBank/DDBJ databases">
        <title>First draft genome of Liparis tanakae, snailfish: a comprehensive survey of snailfish specific genes.</title>
        <authorList>
            <person name="Kim W."/>
            <person name="Song I."/>
            <person name="Jeong J.-H."/>
            <person name="Kim D."/>
            <person name="Kim S."/>
            <person name="Ryu S."/>
            <person name="Song J.Y."/>
            <person name="Lee S.K."/>
        </authorList>
    </citation>
    <scope>NUCLEOTIDE SEQUENCE [LARGE SCALE GENOMIC DNA]</scope>
    <source>
        <tissue evidence="1">Muscle</tissue>
    </source>
</reference>
<dbReference type="Proteomes" id="UP000314294">
    <property type="component" value="Unassembled WGS sequence"/>
</dbReference>